<dbReference type="OrthoDB" id="5973539at2759"/>
<feature type="region of interest" description="Disordered" evidence="1">
    <location>
        <begin position="1"/>
        <end position="38"/>
    </location>
</feature>
<dbReference type="InterPro" id="IPR020844">
    <property type="entry name" value="Circadian_clock_KaiA_N"/>
</dbReference>
<sequence>MPPQNQNKSTGKDKRKPVRRDPEKRRQQNIQAQRRYREKLRERLGRLEALAALAAQNQGSGGLSVAPSASSSSETGAICSSTTSSDHDIPADIPVAPPPHSSTLSTAVGCEQLDPQLEVTPSDLGLWDTPAYNPLSNDLSMSTMWDSTTLYLQPSDTLWDPTPNVQQPNSAQSDETTWDPISHDLHNYLPSTAVSNVSKFNVLGNPSLPFTKIHNDPLGLSWTTTVHCGCSRPHFQVQSCGSRDFAMGQVKILTVEPSSPTADPYTNNLRVDQLCTLTALLSIAMHIEISQDVLCNDDLRSPFFRFHSTSADALAETNMVTAVKKSFKTLKPDMRPTHEQITIDHHPYFDIIPFPGLRNNLIKCQGEFNEDEFFLDLLTGLVCWGGAGVGKRDRNTSTGKVSTGTPWDSRSWEAQQWFVQKYWHLLGGGEGDLVRQTEWWRSMRGDDPLDVVEEV</sequence>
<dbReference type="PANTHER" id="PTHR38116:SF5">
    <property type="entry name" value="BZIP DOMAIN-CONTAINING PROTEIN"/>
    <property type="match status" value="1"/>
</dbReference>
<dbReference type="PROSITE" id="PS51430">
    <property type="entry name" value="KAIA_N"/>
    <property type="match status" value="1"/>
</dbReference>
<evidence type="ECO:0000256" key="1">
    <source>
        <dbReference type="SAM" id="MobiDB-lite"/>
    </source>
</evidence>
<dbReference type="CDD" id="cd14688">
    <property type="entry name" value="bZIP_YAP"/>
    <property type="match status" value="1"/>
</dbReference>
<dbReference type="InterPro" id="IPR021833">
    <property type="entry name" value="DUF3425"/>
</dbReference>
<reference evidence="4" key="1">
    <citation type="journal article" date="2017" name="Genome Biol.">
        <title>Comparative genomics reveals high biological diversity and specific adaptations in the industrially and medically important fungal genus Aspergillus.</title>
        <authorList>
            <person name="de Vries R.P."/>
            <person name="Riley R."/>
            <person name="Wiebenga A."/>
            <person name="Aguilar-Osorio G."/>
            <person name="Amillis S."/>
            <person name="Uchima C.A."/>
            <person name="Anderluh G."/>
            <person name="Asadollahi M."/>
            <person name="Askin M."/>
            <person name="Barry K."/>
            <person name="Battaglia E."/>
            <person name="Bayram O."/>
            <person name="Benocci T."/>
            <person name="Braus-Stromeyer S.A."/>
            <person name="Caldana C."/>
            <person name="Canovas D."/>
            <person name="Cerqueira G.C."/>
            <person name="Chen F."/>
            <person name="Chen W."/>
            <person name="Choi C."/>
            <person name="Clum A."/>
            <person name="Dos Santos R.A."/>
            <person name="Damasio A.R."/>
            <person name="Diallinas G."/>
            <person name="Emri T."/>
            <person name="Fekete E."/>
            <person name="Flipphi M."/>
            <person name="Freyberg S."/>
            <person name="Gallo A."/>
            <person name="Gournas C."/>
            <person name="Habgood R."/>
            <person name="Hainaut M."/>
            <person name="Harispe M.L."/>
            <person name="Henrissat B."/>
            <person name="Hilden K.S."/>
            <person name="Hope R."/>
            <person name="Hossain A."/>
            <person name="Karabika E."/>
            <person name="Karaffa L."/>
            <person name="Karanyi Z."/>
            <person name="Krasevec N."/>
            <person name="Kuo A."/>
            <person name="Kusch H."/>
            <person name="LaButti K."/>
            <person name="Lagendijk E.L."/>
            <person name="Lapidus A."/>
            <person name="Levasseur A."/>
            <person name="Lindquist E."/>
            <person name="Lipzen A."/>
            <person name="Logrieco A.F."/>
            <person name="MacCabe A."/>
            <person name="Maekelae M.R."/>
            <person name="Malavazi I."/>
            <person name="Melin P."/>
            <person name="Meyer V."/>
            <person name="Mielnichuk N."/>
            <person name="Miskei M."/>
            <person name="Molnar A.P."/>
            <person name="Mule G."/>
            <person name="Ngan C.Y."/>
            <person name="Orejas M."/>
            <person name="Orosz E."/>
            <person name="Ouedraogo J.P."/>
            <person name="Overkamp K.M."/>
            <person name="Park H.-S."/>
            <person name="Perrone G."/>
            <person name="Piumi F."/>
            <person name="Punt P.J."/>
            <person name="Ram A.F."/>
            <person name="Ramon A."/>
            <person name="Rauscher S."/>
            <person name="Record E."/>
            <person name="Riano-Pachon D.M."/>
            <person name="Robert V."/>
            <person name="Roehrig J."/>
            <person name="Ruller R."/>
            <person name="Salamov A."/>
            <person name="Salih N.S."/>
            <person name="Samson R.A."/>
            <person name="Sandor E."/>
            <person name="Sanguinetti M."/>
            <person name="Schuetze T."/>
            <person name="Sepcic K."/>
            <person name="Shelest E."/>
            <person name="Sherlock G."/>
            <person name="Sophianopoulou V."/>
            <person name="Squina F.M."/>
            <person name="Sun H."/>
            <person name="Susca A."/>
            <person name="Todd R.B."/>
            <person name="Tsang A."/>
            <person name="Unkles S.E."/>
            <person name="van de Wiele N."/>
            <person name="van Rossen-Uffink D."/>
            <person name="Oliveira J.V."/>
            <person name="Vesth T.C."/>
            <person name="Visser J."/>
            <person name="Yu J.-H."/>
            <person name="Zhou M."/>
            <person name="Andersen M.R."/>
            <person name="Archer D.B."/>
            <person name="Baker S.E."/>
            <person name="Benoit I."/>
            <person name="Brakhage A.A."/>
            <person name="Braus G.H."/>
            <person name="Fischer R."/>
            <person name="Frisvad J.C."/>
            <person name="Goldman G.H."/>
            <person name="Houbraken J."/>
            <person name="Oakley B."/>
            <person name="Pocsi I."/>
            <person name="Scazzocchio C."/>
            <person name="Seiboth B."/>
            <person name="vanKuyk P.A."/>
            <person name="Wortman J."/>
            <person name="Dyer P.S."/>
            <person name="Grigoriev I.V."/>
        </authorList>
    </citation>
    <scope>NUCLEOTIDE SEQUENCE [LARGE SCALE GENOMIC DNA]</scope>
    <source>
        <strain evidence="4">CBS 593.65</strain>
    </source>
</reference>
<name>A0A1L9TYT9_9EURO</name>
<dbReference type="EMBL" id="KV878582">
    <property type="protein sequence ID" value="OJJ64548.1"/>
    <property type="molecule type" value="Genomic_DNA"/>
</dbReference>
<gene>
    <name evidence="3" type="ORF">ASPSYDRAFT_39278</name>
</gene>
<proteinExistence type="predicted"/>
<organism evidence="3 4">
    <name type="scientific">Aspergillus sydowii CBS 593.65</name>
    <dbReference type="NCBI Taxonomy" id="1036612"/>
    <lineage>
        <taxon>Eukaryota</taxon>
        <taxon>Fungi</taxon>
        <taxon>Dikarya</taxon>
        <taxon>Ascomycota</taxon>
        <taxon>Pezizomycotina</taxon>
        <taxon>Eurotiomycetes</taxon>
        <taxon>Eurotiomycetidae</taxon>
        <taxon>Eurotiales</taxon>
        <taxon>Aspergillaceae</taxon>
        <taxon>Aspergillus</taxon>
        <taxon>Aspergillus subgen. Nidulantes</taxon>
    </lineage>
</organism>
<evidence type="ECO:0000313" key="4">
    <source>
        <dbReference type="Proteomes" id="UP000184356"/>
    </source>
</evidence>
<dbReference type="Proteomes" id="UP000184356">
    <property type="component" value="Unassembled WGS sequence"/>
</dbReference>
<feature type="domain" description="KaiA N-terminal" evidence="2">
    <location>
        <begin position="1"/>
        <end position="44"/>
    </location>
</feature>
<feature type="compositionally biased region" description="Low complexity" evidence="1">
    <location>
        <begin position="57"/>
        <end position="81"/>
    </location>
</feature>
<feature type="region of interest" description="Disordered" evidence="1">
    <location>
        <begin position="57"/>
        <end position="106"/>
    </location>
</feature>
<accession>A0A1L9TYT9</accession>
<dbReference type="GO" id="GO:0007623">
    <property type="term" value="P:circadian rhythm"/>
    <property type="evidence" value="ECO:0007669"/>
    <property type="project" value="InterPro"/>
</dbReference>
<dbReference type="RefSeq" id="XP_040708354.1">
    <property type="nucleotide sequence ID" value="XM_040845864.1"/>
</dbReference>
<keyword evidence="4" id="KW-1185">Reference proteome</keyword>
<dbReference type="Pfam" id="PF11905">
    <property type="entry name" value="DUF3425"/>
    <property type="match status" value="1"/>
</dbReference>
<evidence type="ECO:0000313" key="3">
    <source>
        <dbReference type="EMBL" id="OJJ64548.1"/>
    </source>
</evidence>
<dbReference type="AlphaFoldDB" id="A0A1L9TYT9"/>
<evidence type="ECO:0000259" key="2">
    <source>
        <dbReference type="PROSITE" id="PS51430"/>
    </source>
</evidence>
<dbReference type="GeneID" id="63761937"/>
<dbReference type="InterPro" id="IPR004827">
    <property type="entry name" value="bZIP"/>
</dbReference>
<dbReference type="GO" id="GO:0003700">
    <property type="term" value="F:DNA-binding transcription factor activity"/>
    <property type="evidence" value="ECO:0007669"/>
    <property type="project" value="InterPro"/>
</dbReference>
<dbReference type="VEuPathDB" id="FungiDB:ASPSYDRAFT_39278"/>
<dbReference type="PANTHER" id="PTHR38116">
    <property type="entry name" value="CHROMOSOME 7, WHOLE GENOME SHOTGUN SEQUENCE"/>
    <property type="match status" value="1"/>
</dbReference>
<dbReference type="PROSITE" id="PS00036">
    <property type="entry name" value="BZIP_BASIC"/>
    <property type="match status" value="1"/>
</dbReference>
<protein>
    <recommendedName>
        <fullName evidence="2">KaiA N-terminal domain-containing protein</fullName>
    </recommendedName>
</protein>